<dbReference type="AlphaFoldDB" id="A0A0P8C1Y7"/>
<dbReference type="EMBL" id="LJXT01000039">
    <property type="protein sequence ID" value="KPQ16520.1"/>
    <property type="molecule type" value="Genomic_DNA"/>
</dbReference>
<dbReference type="STRING" id="1305737.GCA_000526355_02500"/>
<gene>
    <name evidence="1" type="ORF">HLUCCX10_07800</name>
</gene>
<dbReference type="eggNOG" id="COG0457">
    <property type="taxonomic scope" value="Bacteria"/>
</dbReference>
<evidence type="ECO:0000313" key="2">
    <source>
        <dbReference type="Proteomes" id="UP000050421"/>
    </source>
</evidence>
<organism evidence="1 2">
    <name type="scientific">Algoriphagus marincola HL-49</name>
    <dbReference type="NCBI Taxonomy" id="1305737"/>
    <lineage>
        <taxon>Bacteria</taxon>
        <taxon>Pseudomonadati</taxon>
        <taxon>Bacteroidota</taxon>
        <taxon>Cytophagia</taxon>
        <taxon>Cytophagales</taxon>
        <taxon>Cyclobacteriaceae</taxon>
        <taxon>Algoriphagus</taxon>
    </lineage>
</organism>
<dbReference type="EC" id="2.7.13.3" evidence="1"/>
<proteinExistence type="predicted"/>
<protein>
    <submittedName>
        <fullName evidence="1">Signal transduction histidine kinase</fullName>
        <ecNumber evidence="1">2.7.13.3</ecNumber>
    </submittedName>
</protein>
<keyword evidence="1" id="KW-0418">Kinase</keyword>
<dbReference type="GO" id="GO:0004673">
    <property type="term" value="F:protein histidine kinase activity"/>
    <property type="evidence" value="ECO:0007669"/>
    <property type="project" value="UniProtKB-EC"/>
</dbReference>
<reference evidence="1 2" key="1">
    <citation type="submission" date="2015-09" db="EMBL/GenBank/DDBJ databases">
        <title>Identification and resolution of microdiversity through metagenomic sequencing of parallel consortia.</title>
        <authorList>
            <person name="Nelson W.C."/>
            <person name="Romine M.F."/>
            <person name="Lindemann S.R."/>
        </authorList>
    </citation>
    <scope>NUCLEOTIDE SEQUENCE [LARGE SCALE GENOMIC DNA]</scope>
    <source>
        <strain evidence="1">HL-49</strain>
    </source>
</reference>
<comment type="caution">
    <text evidence="1">The sequence shown here is derived from an EMBL/GenBank/DDBJ whole genome shotgun (WGS) entry which is preliminary data.</text>
</comment>
<dbReference type="Proteomes" id="UP000050421">
    <property type="component" value="Unassembled WGS sequence"/>
</dbReference>
<accession>A0A0P8C1Y7</accession>
<feature type="non-terminal residue" evidence="1">
    <location>
        <position position="142"/>
    </location>
</feature>
<sequence length="142" mass="16653">MKRFFILVFALFQIQLEAQVVSKDGKVEYSKVFEETDDFGSDYLEKIEQSLPPVKETELRLQMLWDLGYYYHTRNLRKSLSVINQGLEEARMAESELWEGRMQVAQGAIMLRMEQLDQAEEVLQSALEKLPESETWLLLTNL</sequence>
<keyword evidence="1" id="KW-0808">Transferase</keyword>
<evidence type="ECO:0000313" key="1">
    <source>
        <dbReference type="EMBL" id="KPQ16520.1"/>
    </source>
</evidence>
<dbReference type="PATRIC" id="fig|1305737.6.peg.2236"/>
<name>A0A0P8C1Y7_9BACT</name>
<dbReference type="eggNOG" id="COG3920">
    <property type="taxonomic scope" value="Bacteria"/>
</dbReference>